<gene>
    <name evidence="2" type="ORF">NCTC10736_04169</name>
</gene>
<keyword evidence="1" id="KW-0812">Transmembrane</keyword>
<dbReference type="Proteomes" id="UP000255061">
    <property type="component" value="Unassembled WGS sequence"/>
</dbReference>
<evidence type="ECO:0000256" key="1">
    <source>
        <dbReference type="SAM" id="Phobius"/>
    </source>
</evidence>
<proteinExistence type="predicted"/>
<organism evidence="2 3">
    <name type="scientific">Shewanella morhuae</name>
    <dbReference type="NCBI Taxonomy" id="365591"/>
    <lineage>
        <taxon>Bacteria</taxon>
        <taxon>Pseudomonadati</taxon>
        <taxon>Pseudomonadota</taxon>
        <taxon>Gammaproteobacteria</taxon>
        <taxon>Alteromonadales</taxon>
        <taxon>Shewanellaceae</taxon>
        <taxon>Shewanella</taxon>
    </lineage>
</organism>
<keyword evidence="1" id="KW-0472">Membrane</keyword>
<name>A0A380C5V4_9GAMM</name>
<reference evidence="2 3" key="1">
    <citation type="submission" date="2018-06" db="EMBL/GenBank/DDBJ databases">
        <authorList>
            <consortium name="Pathogen Informatics"/>
            <person name="Doyle S."/>
        </authorList>
    </citation>
    <scope>NUCLEOTIDE SEQUENCE [LARGE SCALE GENOMIC DNA]</scope>
    <source>
        <strain evidence="2 3">NCTC10736</strain>
    </source>
</reference>
<evidence type="ECO:0000313" key="2">
    <source>
        <dbReference type="EMBL" id="SUJ13460.1"/>
    </source>
</evidence>
<accession>A0A380C5V4</accession>
<protein>
    <submittedName>
        <fullName evidence="2">Uncharacterized protein</fullName>
    </submittedName>
</protein>
<dbReference type="EMBL" id="UGYV01000005">
    <property type="protein sequence ID" value="SUJ13460.1"/>
    <property type="molecule type" value="Genomic_DNA"/>
</dbReference>
<keyword evidence="1" id="KW-1133">Transmembrane helix</keyword>
<dbReference type="RefSeq" id="WP_258866574.1">
    <property type="nucleotide sequence ID" value="NZ_UGYV01000005.1"/>
</dbReference>
<dbReference type="AlphaFoldDB" id="A0A380C5V4"/>
<sequence>MRVNPELTGTLFKAAAAMAIVAAVGGSITIMLAGILGQWPC</sequence>
<evidence type="ECO:0000313" key="3">
    <source>
        <dbReference type="Proteomes" id="UP000255061"/>
    </source>
</evidence>
<feature type="transmembrane region" description="Helical" evidence="1">
    <location>
        <begin position="12"/>
        <end position="36"/>
    </location>
</feature>